<protein>
    <submittedName>
        <fullName evidence="3">Replication protein</fullName>
    </submittedName>
</protein>
<comment type="caution">
    <text evidence="3">The sequence shown here is derived from an EMBL/GenBank/DDBJ whole genome shotgun (WGS) entry which is preliminary data.</text>
</comment>
<dbReference type="EMBL" id="LRRD01000212">
    <property type="protein sequence ID" value="KXW56982.1"/>
    <property type="molecule type" value="Genomic_DNA"/>
</dbReference>
<evidence type="ECO:0000313" key="4">
    <source>
        <dbReference type="Proteomes" id="UP000075653"/>
    </source>
</evidence>
<dbReference type="InterPro" id="IPR000989">
    <property type="entry name" value="Rep"/>
</dbReference>
<keyword evidence="4" id="KW-1185">Reference proteome</keyword>
<organism evidence="3 4">
    <name type="scientific">Ferrovum myxofaciens</name>
    <dbReference type="NCBI Taxonomy" id="416213"/>
    <lineage>
        <taxon>Bacteria</taxon>
        <taxon>Pseudomonadati</taxon>
        <taxon>Pseudomonadota</taxon>
        <taxon>Betaproteobacteria</taxon>
        <taxon>Ferrovales</taxon>
        <taxon>Ferrovaceae</taxon>
        <taxon>Ferrovum</taxon>
    </lineage>
</organism>
<sequence length="135" mass="15550">MVPAGYFKAGKYLSQKKWLQTWRDCMRDQSITQVDIRTVKPKIVGEDLQNGIIETLKYSTKPAELVSDKSFLFNLTEQVSGLRFIATGGVLKGLLKNDASEKEMIMADESGEGDEKIEPDLWFLWNRQRRRYSKV</sequence>
<comment type="similarity">
    <text evidence="1">Belongs to the Gram-positive plasmids replication protein type 1 family.</text>
</comment>
<accession>A0A149VUT1</accession>
<evidence type="ECO:0000256" key="2">
    <source>
        <dbReference type="ARBA" id="ARBA00022705"/>
    </source>
</evidence>
<dbReference type="Proteomes" id="UP000075653">
    <property type="component" value="Unassembled WGS sequence"/>
</dbReference>
<dbReference type="GO" id="GO:0003677">
    <property type="term" value="F:DNA binding"/>
    <property type="evidence" value="ECO:0007669"/>
    <property type="project" value="InterPro"/>
</dbReference>
<reference evidence="3 4" key="1">
    <citation type="submission" date="2016-01" db="EMBL/GenBank/DDBJ databases">
        <title>Genome sequence of the acidophilic iron oxidising Ferrovum strain Z-31.</title>
        <authorList>
            <person name="Poehlein A."/>
            <person name="Ullrich S.R."/>
            <person name="Schloemann M."/>
            <person name="Muehling M."/>
            <person name="Daniel R."/>
        </authorList>
    </citation>
    <scope>NUCLEOTIDE SEQUENCE [LARGE SCALE GENOMIC DNA]</scope>
    <source>
        <strain evidence="3 4">Z-31</strain>
    </source>
</reference>
<proteinExistence type="inferred from homology"/>
<evidence type="ECO:0000256" key="1">
    <source>
        <dbReference type="ARBA" id="ARBA00008909"/>
    </source>
</evidence>
<dbReference type="GO" id="GO:0006260">
    <property type="term" value="P:DNA replication"/>
    <property type="evidence" value="ECO:0007669"/>
    <property type="project" value="UniProtKB-KW"/>
</dbReference>
<dbReference type="PATRIC" id="fig|1789004.3.peg.2705"/>
<keyword evidence="2" id="KW-0235">DNA replication</keyword>
<name>A0A149VUT1_9PROT</name>
<dbReference type="Pfam" id="PF01446">
    <property type="entry name" value="Rep_1"/>
    <property type="match status" value="1"/>
</dbReference>
<evidence type="ECO:0000313" key="3">
    <source>
        <dbReference type="EMBL" id="KXW56982.1"/>
    </source>
</evidence>
<gene>
    <name evidence="3" type="ORF">FEMY_24990</name>
</gene>
<dbReference type="AlphaFoldDB" id="A0A149VUT1"/>